<name>A0AAP0HL19_9MAGN</name>
<dbReference type="Proteomes" id="UP001420932">
    <property type="component" value="Unassembled WGS sequence"/>
</dbReference>
<evidence type="ECO:0000313" key="2">
    <source>
        <dbReference type="Proteomes" id="UP001420932"/>
    </source>
</evidence>
<reference evidence="1 2" key="1">
    <citation type="submission" date="2024-01" db="EMBL/GenBank/DDBJ databases">
        <title>Genome assemblies of Stephania.</title>
        <authorList>
            <person name="Yang L."/>
        </authorList>
    </citation>
    <scope>NUCLEOTIDE SEQUENCE [LARGE SCALE GENOMIC DNA]</scope>
    <source>
        <strain evidence="1">YNDBR</strain>
        <tissue evidence="1">Leaf</tissue>
    </source>
</reference>
<accession>A0AAP0HL19</accession>
<organism evidence="1 2">
    <name type="scientific">Stephania yunnanensis</name>
    <dbReference type="NCBI Taxonomy" id="152371"/>
    <lineage>
        <taxon>Eukaryota</taxon>
        <taxon>Viridiplantae</taxon>
        <taxon>Streptophyta</taxon>
        <taxon>Embryophyta</taxon>
        <taxon>Tracheophyta</taxon>
        <taxon>Spermatophyta</taxon>
        <taxon>Magnoliopsida</taxon>
        <taxon>Ranunculales</taxon>
        <taxon>Menispermaceae</taxon>
        <taxon>Menispermoideae</taxon>
        <taxon>Cissampelideae</taxon>
        <taxon>Stephania</taxon>
    </lineage>
</organism>
<dbReference type="AlphaFoldDB" id="A0AAP0HL19"/>
<comment type="caution">
    <text evidence="1">The sequence shown here is derived from an EMBL/GenBank/DDBJ whole genome shotgun (WGS) entry which is preliminary data.</text>
</comment>
<sequence length="60" mass="6571">MRGFGGIRRSSCRLPSPPQKPSLLSALSLFVVPHQTTIVINFGFIHLVVLDLMFRVCCGG</sequence>
<keyword evidence="2" id="KW-1185">Reference proteome</keyword>
<evidence type="ECO:0000313" key="1">
    <source>
        <dbReference type="EMBL" id="KAK9086685.1"/>
    </source>
</evidence>
<gene>
    <name evidence="1" type="ORF">Syun_029079</name>
</gene>
<proteinExistence type="predicted"/>
<dbReference type="EMBL" id="JBBNAF010000013">
    <property type="protein sequence ID" value="KAK9086685.1"/>
    <property type="molecule type" value="Genomic_DNA"/>
</dbReference>
<protein>
    <submittedName>
        <fullName evidence="1">Uncharacterized protein</fullName>
    </submittedName>
</protein>